<dbReference type="EMBL" id="ML145100">
    <property type="protein sequence ID" value="TBU61100.1"/>
    <property type="molecule type" value="Genomic_DNA"/>
</dbReference>
<keyword evidence="4" id="KW-0653">Protein transport</keyword>
<dbReference type="GO" id="GO:0006887">
    <property type="term" value="P:exocytosis"/>
    <property type="evidence" value="ECO:0007669"/>
    <property type="project" value="UniProtKB-KW"/>
</dbReference>
<dbReference type="PANTHER" id="PTHR13043">
    <property type="entry name" value="EXOCYST COMPLEX COMPONENT SEC5"/>
    <property type="match status" value="1"/>
</dbReference>
<dbReference type="GO" id="GO:0000145">
    <property type="term" value="C:exocyst"/>
    <property type="evidence" value="ECO:0007669"/>
    <property type="project" value="UniProtKB-UniRule"/>
</dbReference>
<dbReference type="InterPro" id="IPR039481">
    <property type="entry name" value="EXOC2/Sec5_N_dom"/>
</dbReference>
<feature type="domain" description="Exocyst complex component EXOC2/Sec5 N-terminal" evidence="6">
    <location>
        <begin position="49"/>
        <end position="869"/>
    </location>
</feature>
<evidence type="ECO:0000313" key="7">
    <source>
        <dbReference type="EMBL" id="TBU61100.1"/>
    </source>
</evidence>
<evidence type="ECO:0000256" key="5">
    <source>
        <dbReference type="SAM" id="MobiDB-lite"/>
    </source>
</evidence>
<dbReference type="AlphaFoldDB" id="A0A4Q9Q266"/>
<feature type="compositionally biased region" description="Basic and acidic residues" evidence="5">
    <location>
        <begin position="892"/>
        <end position="915"/>
    </location>
</feature>
<keyword evidence="2 4" id="KW-0813">Transport</keyword>
<evidence type="ECO:0000256" key="3">
    <source>
        <dbReference type="ARBA" id="ARBA00022483"/>
    </source>
</evidence>
<dbReference type="PANTHER" id="PTHR13043:SF1">
    <property type="entry name" value="EXOCYST COMPLEX COMPONENT 2"/>
    <property type="match status" value="1"/>
</dbReference>
<evidence type="ECO:0000256" key="2">
    <source>
        <dbReference type="ARBA" id="ARBA00022448"/>
    </source>
</evidence>
<name>A0A4Q9Q266_9APHY</name>
<keyword evidence="8" id="KW-1185">Reference proteome</keyword>
<keyword evidence="3 4" id="KW-0268">Exocytosis</keyword>
<dbReference type="STRING" id="114155.A0A4Q9Q266"/>
<evidence type="ECO:0000256" key="1">
    <source>
        <dbReference type="ARBA" id="ARBA00010578"/>
    </source>
</evidence>
<evidence type="ECO:0000256" key="4">
    <source>
        <dbReference type="RuleBase" id="RU365069"/>
    </source>
</evidence>
<protein>
    <recommendedName>
        <fullName evidence="4">Exocyst complex component SEC5</fullName>
    </recommendedName>
</protein>
<comment type="function">
    <text evidence="4">Component of the exocyst complex involved in the docking of exocytic vesicles with fusion sites on the plasma membrane.</text>
</comment>
<comment type="subunit">
    <text evidence="4">Component of the exocyst complex.</text>
</comment>
<evidence type="ECO:0000313" key="8">
    <source>
        <dbReference type="Proteomes" id="UP000292082"/>
    </source>
</evidence>
<dbReference type="GO" id="GO:0015031">
    <property type="term" value="P:protein transport"/>
    <property type="evidence" value="ECO:0007669"/>
    <property type="project" value="UniProtKB-KW"/>
</dbReference>
<dbReference type="GO" id="GO:0006893">
    <property type="term" value="P:Golgi to plasma membrane transport"/>
    <property type="evidence" value="ECO:0007669"/>
    <property type="project" value="UniProtKB-UniRule"/>
</dbReference>
<comment type="similarity">
    <text evidence="1 4">Belongs to the SEC5 family.</text>
</comment>
<proteinExistence type="inferred from homology"/>
<organism evidence="7 8">
    <name type="scientific">Dichomitus squalens</name>
    <dbReference type="NCBI Taxonomy" id="114155"/>
    <lineage>
        <taxon>Eukaryota</taxon>
        <taxon>Fungi</taxon>
        <taxon>Dikarya</taxon>
        <taxon>Basidiomycota</taxon>
        <taxon>Agaricomycotina</taxon>
        <taxon>Agaricomycetes</taxon>
        <taxon>Polyporales</taxon>
        <taxon>Polyporaceae</taxon>
        <taxon>Dichomitus</taxon>
    </lineage>
</organism>
<feature type="region of interest" description="Disordered" evidence="5">
    <location>
        <begin position="873"/>
        <end position="915"/>
    </location>
</feature>
<dbReference type="Pfam" id="PF15469">
    <property type="entry name" value="Sec5"/>
    <property type="match status" value="1"/>
</dbReference>
<dbReference type="InterPro" id="IPR029175">
    <property type="entry name" value="EXOC2/Sec5"/>
</dbReference>
<accession>A0A4Q9Q266</accession>
<sequence length="915" mass="101739">MGRLNFDIDDDALLKAYKLSSISATRWEEIEEDTDNAVVGMTGPAENDTDPLGLGATIDLRELDSQTKAAVLISSKTFDPKTFLSVVHPNATYQDLSAGIAHLRASLDSRSEAIRVLVEENFDRFVAVKASTDALYAEMKEGILADQTDYASQPLKDHLKAAAQKADQVFLPVLENAMKAQKLRTTLGVFERSKFFFNLPSSLVECIEAGRYEAAMRDYKKGKILLETRPNQLLPIGTTKDGQAAESAQQQQKRILDKVWATVEKVMAQMRSELQAKLQEPSRSVEEQEKTIEILYEFSSSDDPAWSYFDAQHKYIMQNMRDIYANAVSTIKAGLNDKAPVEGPSQSSLNRELASQLQACVQAIEAKQPDVVIAQSGGHEIWEAIETMVKNVSEAMLTPLPNFWKISKSFMEGRYKKNAASSSRRSPSQCRTMALDIIQLYISLLSEFFMFSDMAVMSPGRNATPPMFPKASNSLTTAHHFMKILGEIQDSVNDVTGIEISGEATSSLKSLLESARWKFEDLLINAWLRDANVFYYLENWVGSTADPYTTVYLAQMRTFQKQITTSAFKICGGVDLSASGSSSRQTKQNPIAPEFVAKITKAFLDSLYAFLDGLVHLASDESPTSATPRAPLLAQANAVPGSNNPLELVKIEDAGTRVLLVVSNFAQLQSALIPSMIAEFEAAFNVTLSDEKNSLMAVVKELDKTLFESYFKPKSTAITSIVRNGILDPEMDWYETPQPKEIRPYVYETLMYLVGVHAQVSAAAAPLLERTLNALVEDVAEEALRCFRQVKRFGMGGMLRATLEIEFIHQVLSRYITKSANETLSELYTRISQTYAKRPGDENLQVYLEGVKKTLSDARHATGIEFLCFRQTKDRSKDKSKAGSSSTAPSGDEGRPRDRGDRERRRERARREGGS</sequence>
<dbReference type="Proteomes" id="UP000292082">
    <property type="component" value="Unassembled WGS sequence"/>
</dbReference>
<reference evidence="7 8" key="1">
    <citation type="submission" date="2019-01" db="EMBL/GenBank/DDBJ databases">
        <title>Draft genome sequences of three monokaryotic isolates of the white-rot basidiomycete fungus Dichomitus squalens.</title>
        <authorList>
            <consortium name="DOE Joint Genome Institute"/>
            <person name="Lopez S.C."/>
            <person name="Andreopoulos B."/>
            <person name="Pangilinan J."/>
            <person name="Lipzen A."/>
            <person name="Riley R."/>
            <person name="Ahrendt S."/>
            <person name="Ng V."/>
            <person name="Barry K."/>
            <person name="Daum C."/>
            <person name="Grigoriev I.V."/>
            <person name="Hilden K.S."/>
            <person name="Makela M.R."/>
            <person name="de Vries R.P."/>
        </authorList>
    </citation>
    <scope>NUCLEOTIDE SEQUENCE [LARGE SCALE GENOMIC DNA]</scope>
    <source>
        <strain evidence="7 8">CBS 464.89</strain>
    </source>
</reference>
<gene>
    <name evidence="7" type="ORF">BD310DRAFT_846365</name>
</gene>
<evidence type="ECO:0000259" key="6">
    <source>
        <dbReference type="Pfam" id="PF15469"/>
    </source>
</evidence>